<name>A0A2H3AZ36_9AGAR</name>
<dbReference type="Proteomes" id="UP000218334">
    <property type="component" value="Unassembled WGS sequence"/>
</dbReference>
<accession>A0A2H3AZ36</accession>
<dbReference type="EMBL" id="KZ293455">
    <property type="protein sequence ID" value="PBK63905.1"/>
    <property type="molecule type" value="Genomic_DNA"/>
</dbReference>
<evidence type="ECO:0000313" key="2">
    <source>
        <dbReference type="Proteomes" id="UP000218334"/>
    </source>
</evidence>
<protein>
    <submittedName>
        <fullName evidence="1">Uncharacterized protein</fullName>
    </submittedName>
</protein>
<sequence length="146" mass="16530">MPSKEEVLPPAELITTQDRRTPNEVPVSKGQKMCFSYVYNSMPSIWSKDTGEWILNFLDDDKRRGRLGVCEPALVLVLALDNWRFAMMEIEMIIVELLRVLEFSLPRDGLLIRHYPGSQMVIPLVSGKTGDGAQVPLCVKVVERQA</sequence>
<reference evidence="1" key="1">
    <citation type="journal article" date="2017" name="Nat. Ecol. Evol.">
        <title>Lineage-specific genetic innovations streamline the genomes of Armillaria species to pathogenesis.</title>
        <authorList>
            <consortium name="DOE Joint Genome Institute"/>
            <person name="Sipos G."/>
            <person name="Prasanna A.N."/>
            <person name="Walter M.C."/>
            <person name="O'Connor E."/>
            <person name="Balint B."/>
            <person name="Krizsan K."/>
            <person name="Kiss B."/>
            <person name="Hess J."/>
            <person name="Varga T."/>
            <person name="Slot J."/>
            <person name="Riley R."/>
            <person name="Boka B."/>
            <person name="Rigling D."/>
            <person name="Barry K."/>
            <person name="Lee J."/>
            <person name="Mihaltcheva S."/>
            <person name="LaButti K."/>
            <person name="Lipzen A."/>
            <person name="Waldron R."/>
            <person name="Moloney N.M."/>
            <person name="Sperisen C."/>
            <person name="Kredics L."/>
            <person name="Vagvolgyi C."/>
            <person name="Patrignani A."/>
            <person name="Fitzpatrick D."/>
            <person name="Nagy I."/>
            <person name="Doyle S."/>
            <person name="Anderson J."/>
            <person name="Grigoriev I.V."/>
            <person name="Guldener U."/>
            <person name="Munsterkotter M."/>
            <person name="Nagy L.G."/>
        </authorList>
    </citation>
    <scope>NUCLEOTIDE SEQUENCE [LARGE SCALE GENOMIC DNA]</scope>
    <source>
        <strain evidence="1">28-4</strain>
    </source>
</reference>
<evidence type="ECO:0000313" key="1">
    <source>
        <dbReference type="EMBL" id="PBK63905.1"/>
    </source>
</evidence>
<dbReference type="STRING" id="1076256.A0A2H3AZ36"/>
<organism evidence="1 2">
    <name type="scientific">Armillaria solidipes</name>
    <dbReference type="NCBI Taxonomy" id="1076256"/>
    <lineage>
        <taxon>Eukaryota</taxon>
        <taxon>Fungi</taxon>
        <taxon>Dikarya</taxon>
        <taxon>Basidiomycota</taxon>
        <taxon>Agaricomycotina</taxon>
        <taxon>Agaricomycetes</taxon>
        <taxon>Agaricomycetidae</taxon>
        <taxon>Agaricales</taxon>
        <taxon>Marasmiineae</taxon>
        <taxon>Physalacriaceae</taxon>
        <taxon>Armillaria</taxon>
    </lineage>
</organism>
<gene>
    <name evidence="1" type="ORF">ARMSODRAFT_1056832</name>
</gene>
<dbReference type="AlphaFoldDB" id="A0A2H3AZ36"/>
<proteinExistence type="predicted"/>
<keyword evidence="2" id="KW-1185">Reference proteome</keyword>